<dbReference type="PANTHER" id="PTHR21028">
    <property type="entry name" value="SI:CH211-156B7.4"/>
    <property type="match status" value="1"/>
</dbReference>
<dbReference type="AlphaFoldDB" id="A8ZV26"/>
<evidence type="ECO:0000313" key="2">
    <source>
        <dbReference type="EMBL" id="ABW68116.1"/>
    </source>
</evidence>
<dbReference type="PANTHER" id="PTHR21028:SF2">
    <property type="entry name" value="CYTH DOMAIN-CONTAINING PROTEIN"/>
    <property type="match status" value="1"/>
</dbReference>
<evidence type="ECO:0000259" key="1">
    <source>
        <dbReference type="PROSITE" id="PS51707"/>
    </source>
</evidence>
<dbReference type="EMBL" id="CP000859">
    <property type="protein sequence ID" value="ABW68116.1"/>
    <property type="molecule type" value="Genomic_DNA"/>
</dbReference>
<dbReference type="KEGG" id="dol:Dole_2312"/>
<reference evidence="2 3" key="1">
    <citation type="submission" date="2007-10" db="EMBL/GenBank/DDBJ databases">
        <title>Complete sequence of Desulfococcus oleovorans Hxd3.</title>
        <authorList>
            <consortium name="US DOE Joint Genome Institute"/>
            <person name="Copeland A."/>
            <person name="Lucas S."/>
            <person name="Lapidus A."/>
            <person name="Barry K."/>
            <person name="Glavina del Rio T."/>
            <person name="Dalin E."/>
            <person name="Tice H."/>
            <person name="Pitluck S."/>
            <person name="Kiss H."/>
            <person name="Brettin T."/>
            <person name="Bruce D."/>
            <person name="Detter J.C."/>
            <person name="Han C."/>
            <person name="Schmutz J."/>
            <person name="Larimer F."/>
            <person name="Land M."/>
            <person name="Hauser L."/>
            <person name="Kyrpides N."/>
            <person name="Kim E."/>
            <person name="Wawrik B."/>
            <person name="Richardson P."/>
        </authorList>
    </citation>
    <scope>NUCLEOTIDE SEQUENCE [LARGE SCALE GENOMIC DNA]</scope>
    <source>
        <strain evidence="3">DSM 6200 / JCM 39069 / Hxd3</strain>
    </source>
</reference>
<proteinExistence type="predicted"/>
<dbReference type="Pfam" id="PF01928">
    <property type="entry name" value="CYTH"/>
    <property type="match status" value="1"/>
</dbReference>
<dbReference type="NCBIfam" id="TIGR00318">
    <property type="entry name" value="cyaB"/>
    <property type="match status" value="1"/>
</dbReference>
<dbReference type="SUPFAM" id="SSF55154">
    <property type="entry name" value="CYTH-like phosphatases"/>
    <property type="match status" value="1"/>
</dbReference>
<dbReference type="InterPro" id="IPR023577">
    <property type="entry name" value="CYTH_domain"/>
</dbReference>
<dbReference type="InterPro" id="IPR008173">
    <property type="entry name" value="Adenylyl_cyclase_CyaB"/>
</dbReference>
<dbReference type="STRING" id="96561.Dole_2312"/>
<accession>A8ZV26</accession>
<organism evidence="2 3">
    <name type="scientific">Desulfosudis oleivorans (strain DSM 6200 / JCM 39069 / Hxd3)</name>
    <name type="common">Desulfococcus oleovorans</name>
    <dbReference type="NCBI Taxonomy" id="96561"/>
    <lineage>
        <taxon>Bacteria</taxon>
        <taxon>Pseudomonadati</taxon>
        <taxon>Thermodesulfobacteriota</taxon>
        <taxon>Desulfobacteria</taxon>
        <taxon>Desulfobacterales</taxon>
        <taxon>Desulfosudaceae</taxon>
        <taxon>Desulfosudis</taxon>
    </lineage>
</organism>
<dbReference type="PROSITE" id="PS51707">
    <property type="entry name" value="CYTH"/>
    <property type="match status" value="1"/>
</dbReference>
<dbReference type="Proteomes" id="UP000008561">
    <property type="component" value="Chromosome"/>
</dbReference>
<name>A8ZV26_DESOH</name>
<sequence>MSHMEIEVKFFLEDKAAVRQRILALGAVSQGERFETNIRFEDREKSLIRRNVLLRLRKDSQATLTLKIPPEVADTEFKVYREIETQVTDFENTKQILAGLGFLPEQVYEKWRETFTAGPVVLCLDTLPYGDFLEIEANKENIRQWAEKLGLAWENRLVTNYLGMFARMREKYGLAFTDVTFENFEGVVVAPEDFFKAE</sequence>
<dbReference type="HOGENOM" id="CLU_105244_0_0_7"/>
<feature type="domain" description="CYTH" evidence="1">
    <location>
        <begin position="3"/>
        <end position="167"/>
    </location>
</feature>
<protein>
    <submittedName>
        <fullName evidence="2">Putative adenylyl cyclase CyaB</fullName>
    </submittedName>
</protein>
<keyword evidence="3" id="KW-1185">Reference proteome</keyword>
<dbReference type="CDD" id="cd07890">
    <property type="entry name" value="CYTH-like_AC_IV-like"/>
    <property type="match status" value="1"/>
</dbReference>
<dbReference type="InterPro" id="IPR033469">
    <property type="entry name" value="CYTH-like_dom_sf"/>
</dbReference>
<dbReference type="OrthoDB" id="116396at2"/>
<dbReference type="eggNOG" id="COG1437">
    <property type="taxonomic scope" value="Bacteria"/>
</dbReference>
<evidence type="ECO:0000313" key="3">
    <source>
        <dbReference type="Proteomes" id="UP000008561"/>
    </source>
</evidence>
<gene>
    <name evidence="2" type="ordered locus">Dole_2312</name>
</gene>
<dbReference type="Gene3D" id="2.40.320.10">
    <property type="entry name" value="Hypothetical Protein Pfu-838710-001"/>
    <property type="match status" value="1"/>
</dbReference>
<dbReference type="SMART" id="SM01118">
    <property type="entry name" value="CYTH"/>
    <property type="match status" value="1"/>
</dbReference>
<dbReference type="RefSeq" id="WP_012175728.1">
    <property type="nucleotide sequence ID" value="NC_009943.1"/>
</dbReference>